<keyword evidence="3" id="KW-0808">Transferase</keyword>
<comment type="caution">
    <text evidence="3">The sequence shown here is derived from an EMBL/GenBank/DDBJ whole genome shotgun (WGS) entry which is preliminary data.</text>
</comment>
<feature type="domain" description="Glycosyltransferase subfamily 4-like N-terminal" evidence="2">
    <location>
        <begin position="13"/>
        <end position="177"/>
    </location>
</feature>
<feature type="domain" description="Glycosyl transferase family 1" evidence="1">
    <location>
        <begin position="194"/>
        <end position="338"/>
    </location>
</feature>
<protein>
    <submittedName>
        <fullName evidence="3">D-inositol-3-phosphate glycosyltransferase</fullName>
        <ecNumber evidence="3">2.4.1.250</ecNumber>
    </submittedName>
</protein>
<evidence type="ECO:0000259" key="2">
    <source>
        <dbReference type="Pfam" id="PF13439"/>
    </source>
</evidence>
<organism evidence="3">
    <name type="scientific">bioreactor metagenome</name>
    <dbReference type="NCBI Taxonomy" id="1076179"/>
    <lineage>
        <taxon>unclassified sequences</taxon>
        <taxon>metagenomes</taxon>
        <taxon>ecological metagenomes</taxon>
    </lineage>
</organism>
<sequence>MKVLHVINSLASGGAERLVSALLPRFAARGDDISLYVIDGRNDVYSRELAAKGVKVTIAHNDGSNIYSPARFFELRGFMSNESFDVVHSHLGPSFHWSALAFLTLKARYAESKLITTEHAVHNRRMKMPLLRSFERWLYGQHHMILCVSEGVAASLMDWLSIPSRRLLVVPNGIDLRKFSAAVNPDAGVLSWARGRTVISMTARFIAEKDHETAIRALKRLPDRFVAVFIGDGPSRPSMEALAGDLGLVERCYFAGTKDNVPELLAASDYYMQTSKTEGFGLGCLEAMASGLPVVASATGGLRDLVQGAGLLFPPGDYGACAKALLDLDEDKKLKDRILAAQARKAADYSIENCVAEYLRIYGEPAARKA</sequence>
<dbReference type="GO" id="GO:0102710">
    <property type="term" value="F:D-inositol-3-phosphate glycosyltransferase activity"/>
    <property type="evidence" value="ECO:0007669"/>
    <property type="project" value="UniProtKB-EC"/>
</dbReference>
<accession>A0A644TW97</accession>
<dbReference type="PANTHER" id="PTHR12526">
    <property type="entry name" value="GLYCOSYLTRANSFERASE"/>
    <property type="match status" value="1"/>
</dbReference>
<dbReference type="EMBL" id="VSSQ01000054">
    <property type="protein sequence ID" value="MPL70697.1"/>
    <property type="molecule type" value="Genomic_DNA"/>
</dbReference>
<dbReference type="EC" id="2.4.1.250" evidence="3"/>
<dbReference type="AlphaFoldDB" id="A0A644TW97"/>
<dbReference type="Pfam" id="PF13439">
    <property type="entry name" value="Glyco_transf_4"/>
    <property type="match status" value="1"/>
</dbReference>
<dbReference type="InterPro" id="IPR028098">
    <property type="entry name" value="Glyco_trans_4-like_N"/>
</dbReference>
<dbReference type="Pfam" id="PF00534">
    <property type="entry name" value="Glycos_transf_1"/>
    <property type="match status" value="1"/>
</dbReference>
<dbReference type="SUPFAM" id="SSF53756">
    <property type="entry name" value="UDP-Glycosyltransferase/glycogen phosphorylase"/>
    <property type="match status" value="1"/>
</dbReference>
<dbReference type="InterPro" id="IPR001296">
    <property type="entry name" value="Glyco_trans_1"/>
</dbReference>
<name>A0A644TW97_9ZZZZ</name>
<evidence type="ECO:0000259" key="1">
    <source>
        <dbReference type="Pfam" id="PF00534"/>
    </source>
</evidence>
<reference evidence="3" key="1">
    <citation type="submission" date="2019-08" db="EMBL/GenBank/DDBJ databases">
        <authorList>
            <person name="Kucharzyk K."/>
            <person name="Murdoch R.W."/>
            <person name="Higgins S."/>
            <person name="Loffler F."/>
        </authorList>
    </citation>
    <scope>NUCLEOTIDE SEQUENCE</scope>
</reference>
<proteinExistence type="predicted"/>
<gene>
    <name evidence="3" type="primary">mshA_14</name>
    <name evidence="3" type="ORF">SDC9_16457</name>
</gene>
<evidence type="ECO:0000313" key="3">
    <source>
        <dbReference type="EMBL" id="MPL70697.1"/>
    </source>
</evidence>
<keyword evidence="3" id="KW-0328">Glycosyltransferase</keyword>
<dbReference type="Gene3D" id="3.40.50.2000">
    <property type="entry name" value="Glycogen Phosphorylase B"/>
    <property type="match status" value="2"/>
</dbReference>